<dbReference type="InterPro" id="IPR036388">
    <property type="entry name" value="WH-like_DNA-bd_sf"/>
</dbReference>
<dbReference type="Pfam" id="PF00293">
    <property type="entry name" value="NUDIX"/>
    <property type="match status" value="1"/>
</dbReference>
<dbReference type="PROSITE" id="PS51462">
    <property type="entry name" value="NUDIX"/>
    <property type="match status" value="1"/>
</dbReference>
<keyword evidence="3" id="KW-1185">Reference proteome</keyword>
<feature type="domain" description="Nudix hydrolase" evidence="1">
    <location>
        <begin position="35"/>
        <end position="176"/>
    </location>
</feature>
<dbReference type="Gene3D" id="3.90.79.10">
    <property type="entry name" value="Nucleoside Triphosphate Pyrophosphohydrolase"/>
    <property type="match status" value="1"/>
</dbReference>
<dbReference type="InterPro" id="IPR054105">
    <property type="entry name" value="WHD_NrtR"/>
</dbReference>
<dbReference type="InterPro" id="IPR015797">
    <property type="entry name" value="NUDIX_hydrolase-like_dom_sf"/>
</dbReference>
<name>A0A1I1LB77_9BACT</name>
<dbReference type="InterPro" id="IPR000086">
    <property type="entry name" value="NUDIX_hydrolase_dom"/>
</dbReference>
<evidence type="ECO:0000259" key="1">
    <source>
        <dbReference type="PROSITE" id="PS51462"/>
    </source>
</evidence>
<dbReference type="PANTHER" id="PTHR43736">
    <property type="entry name" value="ADP-RIBOSE PYROPHOSPHATASE"/>
    <property type="match status" value="1"/>
</dbReference>
<dbReference type="PANTHER" id="PTHR43736:SF4">
    <property type="entry name" value="SLR1690 PROTEIN"/>
    <property type="match status" value="1"/>
</dbReference>
<sequence length="264" mass="30716">MAFVLQSFKSYFCSMEQSVYDLLMSKSEKHRLEFLPHISIDCVVFGFHEASLKVLLLKMKGEDTWSLPGGYVGKQEDLEEAANRILEERTGATNIYLQQFKVFSDPNRSQHFFAEMPDALWHKQRFVSVGFYALIPYLSVTPVSDEASDVCLWCDIHDMPALMMDHQQIFEGALLSLRRELTYKPIGYNLLPEEFTLPELQKLYEIILGRKLNRGNFYRKIMAYDVLDKLEGARRGGAHKAPYLYKFNQEKYKAALHNGFKDNW</sequence>
<dbReference type="Pfam" id="PF21906">
    <property type="entry name" value="WHD_NrtR"/>
    <property type="match status" value="1"/>
</dbReference>
<dbReference type="AlphaFoldDB" id="A0A1I1LB77"/>
<evidence type="ECO:0000313" key="2">
    <source>
        <dbReference type="EMBL" id="SFC67633.1"/>
    </source>
</evidence>
<accession>A0A1I1LB77</accession>
<dbReference type="Gene3D" id="1.10.10.10">
    <property type="entry name" value="Winged helix-like DNA-binding domain superfamily/Winged helix DNA-binding domain"/>
    <property type="match status" value="1"/>
</dbReference>
<dbReference type="CDD" id="cd18873">
    <property type="entry name" value="NUDIX_NadM_like"/>
    <property type="match status" value="1"/>
</dbReference>
<dbReference type="SUPFAM" id="SSF46785">
    <property type="entry name" value="Winged helix' DNA-binding domain"/>
    <property type="match status" value="1"/>
</dbReference>
<proteinExistence type="predicted"/>
<gene>
    <name evidence="2" type="ORF">SAMN05421780_10844</name>
</gene>
<protein>
    <submittedName>
        <fullName evidence="2">NUDIX domain-containing protein</fullName>
    </submittedName>
</protein>
<dbReference type="EMBL" id="FOLE01000008">
    <property type="protein sequence ID" value="SFC67633.1"/>
    <property type="molecule type" value="Genomic_DNA"/>
</dbReference>
<evidence type="ECO:0000313" key="3">
    <source>
        <dbReference type="Proteomes" id="UP000199514"/>
    </source>
</evidence>
<dbReference type="SUPFAM" id="SSF55811">
    <property type="entry name" value="Nudix"/>
    <property type="match status" value="1"/>
</dbReference>
<dbReference type="Proteomes" id="UP000199514">
    <property type="component" value="Unassembled WGS sequence"/>
</dbReference>
<dbReference type="InterPro" id="IPR036390">
    <property type="entry name" value="WH_DNA-bd_sf"/>
</dbReference>
<dbReference type="STRING" id="927664.SAMN05421780_10844"/>
<reference evidence="2 3" key="1">
    <citation type="submission" date="2016-10" db="EMBL/GenBank/DDBJ databases">
        <authorList>
            <person name="de Groot N.N."/>
        </authorList>
    </citation>
    <scope>NUCLEOTIDE SEQUENCE [LARGE SCALE GENOMIC DNA]</scope>
    <source>
        <strain evidence="2 3">DSM 6793</strain>
    </source>
</reference>
<organism evidence="2 3">
    <name type="scientific">Flexibacter flexilis DSM 6793</name>
    <dbReference type="NCBI Taxonomy" id="927664"/>
    <lineage>
        <taxon>Bacteria</taxon>
        <taxon>Pseudomonadati</taxon>
        <taxon>Bacteroidota</taxon>
        <taxon>Cytophagia</taxon>
        <taxon>Cytophagales</taxon>
        <taxon>Flexibacteraceae</taxon>
        <taxon>Flexibacter</taxon>
    </lineage>
</organism>